<dbReference type="RefSeq" id="WP_098006906.1">
    <property type="nucleotide sequence ID" value="NZ_NVMX01000163.1"/>
</dbReference>
<protein>
    <submittedName>
        <fullName evidence="1">Uncharacterized protein</fullName>
    </submittedName>
</protein>
<proteinExistence type="predicted"/>
<organism evidence="1 2">
    <name type="scientific">Bacillus cereus</name>
    <dbReference type="NCBI Taxonomy" id="1396"/>
    <lineage>
        <taxon>Bacteria</taxon>
        <taxon>Bacillati</taxon>
        <taxon>Bacillota</taxon>
        <taxon>Bacilli</taxon>
        <taxon>Bacillales</taxon>
        <taxon>Bacillaceae</taxon>
        <taxon>Bacillus</taxon>
        <taxon>Bacillus cereus group</taxon>
    </lineage>
</organism>
<dbReference type="AlphaFoldDB" id="A0A9X6SSY6"/>
<evidence type="ECO:0000313" key="2">
    <source>
        <dbReference type="Proteomes" id="UP000219922"/>
    </source>
</evidence>
<gene>
    <name evidence="1" type="ORF">CON36_33160</name>
</gene>
<accession>A0A9X6SSY6</accession>
<reference evidence="1 2" key="1">
    <citation type="submission" date="2017-09" db="EMBL/GenBank/DDBJ databases">
        <title>Large-scale bioinformatics analysis of Bacillus genomes uncovers conserved roles of natural products in bacterial physiology.</title>
        <authorList>
            <consortium name="Agbiome Team Llc"/>
            <person name="Bleich R.M."/>
            <person name="Grubbs K.J."/>
            <person name="Santa Maria K.C."/>
            <person name="Allen S.E."/>
            <person name="Farag S."/>
            <person name="Shank E.A."/>
            <person name="Bowers A."/>
        </authorList>
    </citation>
    <scope>NUCLEOTIDE SEQUENCE [LARGE SCALE GENOMIC DNA]</scope>
    <source>
        <strain evidence="1 2">AFS092789</strain>
    </source>
</reference>
<sequence>MKKEVLDYFLENNFKEIPNWIELLHENVLVLARDGKEFYVLICNEDSPEMDFKGLLRTIMSNDKNKNLYIVTNNELHLYFFVKAHIFRWVVQEYCSIPGVDTDITIHFQTLKKLKEKGLKWETRSF</sequence>
<dbReference type="Proteomes" id="UP000219922">
    <property type="component" value="Unassembled WGS sequence"/>
</dbReference>
<evidence type="ECO:0000313" key="1">
    <source>
        <dbReference type="EMBL" id="PDZ94556.1"/>
    </source>
</evidence>
<name>A0A9X6SSY6_BACCE</name>
<comment type="caution">
    <text evidence="1">The sequence shown here is derived from an EMBL/GenBank/DDBJ whole genome shotgun (WGS) entry which is preliminary data.</text>
</comment>
<dbReference type="EMBL" id="NVMX01000163">
    <property type="protein sequence ID" value="PDZ94556.1"/>
    <property type="molecule type" value="Genomic_DNA"/>
</dbReference>